<dbReference type="InterPro" id="IPR019861">
    <property type="entry name" value="PorP/SprF_Bacteroidetes"/>
</dbReference>
<dbReference type="Proteomes" id="UP000280368">
    <property type="component" value="Unassembled WGS sequence"/>
</dbReference>
<sequence length="862" mass="94882">MRNFLITLVILCSIQLSYSQEDGVVSIKLPVRNSLKFNKFLIDPTFSFVKEQSTSISIYGKKQWAQFDNAPQTYLFSYAGRITQNQGVALGLFQQNHGVLTKFGGIANFAQNIELGLDSNLTFGLNLGFYKSGLNRGEVITNFPDPSLDNIPSNFLFSLKPGINYGTNFIDFGVSINNLLLYNLKTSKMIEDDPEKSIELHAMYTGYLESYGFFDKSKFSTLIKTDLKKEKTVVSGLVLFAIPSGVWVQGGYNTLYGISAGLGLNITARISVEYNYEKATGNFSNFGPSHEITLAYRFKRNKNYAEYDDEEGSIINPSEIKKYVPSENAATTTKANSAKLAAETKAASNAKMKAEPDTKAKLTSETKAKEAAIAGAKAAADLKLKAGADAKAKLEAETKDKETALAQTKAADDAKMKANADAKAKLAAETKAKEAALARAKAAADAKMKADAYAKAKLAAETKAKEAALAQAKAAEDAKIKSEADAKAKLAAETKAKEATLAQAKAANDAKIKSEAHTKARLAAETKAKEAALAQAKAAEDAKIKSEADAKAKLAIETKVKEDELALATANATKDDNAKSMRDLTQVVELSRNNQEKLLKKLDATVLEREKDLNDLKEENDLREKGIFKEPKPFKSISAQNSEFLLLKSEIEVLNKSQNSKIQALESLYKERIKKGNKKEDITAQYYLKTIQTLKSEQAEVAKINTNLLCSMDKINEETEIAKKRRIKLASFENDESRHISDLATLKRIKETTQLSTEVFKPTDFDYGDVQSNIQIVKNVKNVPGGYYLVVAVHDDVAKRDEFLKKAVAAGEKNINFFYDVNTSKYFIYYNKFDSINQAKQAQESKGSKPYNGKMTLVRVEN</sequence>
<dbReference type="OrthoDB" id="1393025at2"/>
<dbReference type="AlphaFoldDB" id="A0A3L9ZX83"/>
<accession>A0A3L9ZX83</accession>
<comment type="caution">
    <text evidence="1">The sequence shown here is derived from an EMBL/GenBank/DDBJ whole genome shotgun (WGS) entry which is preliminary data.</text>
</comment>
<reference evidence="1 2" key="1">
    <citation type="submission" date="2018-10" db="EMBL/GenBank/DDBJ databases">
        <title>Genomic Encyclopedia of Archaeal and Bacterial Type Strains, Phase II (KMG-II): from individual species to whole genera.</title>
        <authorList>
            <person name="Goeker M."/>
        </authorList>
    </citation>
    <scope>NUCLEOTIDE SEQUENCE [LARGE SCALE GENOMIC DNA]</scope>
    <source>
        <strain evidence="1 2">DSM 19727</strain>
    </source>
</reference>
<gene>
    <name evidence="1" type="ORF">BC961_0968</name>
</gene>
<keyword evidence="2" id="KW-1185">Reference proteome</keyword>
<evidence type="ECO:0000313" key="1">
    <source>
        <dbReference type="EMBL" id="RMA76987.1"/>
    </source>
</evidence>
<evidence type="ECO:0000313" key="2">
    <source>
        <dbReference type="Proteomes" id="UP000280368"/>
    </source>
</evidence>
<dbReference type="RefSeq" id="WP_121924696.1">
    <property type="nucleotide sequence ID" value="NZ_REFH01000008.1"/>
</dbReference>
<dbReference type="EMBL" id="REFH01000008">
    <property type="protein sequence ID" value="RMA76987.1"/>
    <property type="molecule type" value="Genomic_DNA"/>
</dbReference>
<dbReference type="Pfam" id="PF11751">
    <property type="entry name" value="PorP_SprF"/>
    <property type="match status" value="1"/>
</dbReference>
<dbReference type="NCBIfam" id="TIGR03519">
    <property type="entry name" value="T9SS_PorP_fam"/>
    <property type="match status" value="1"/>
</dbReference>
<protein>
    <submittedName>
        <fullName evidence="1">Type IX secretion system PorP/SprF family membrane protein</fullName>
    </submittedName>
</protein>
<organism evidence="1 2">
    <name type="scientific">Flavobacterium weaverense</name>
    <dbReference type="NCBI Taxonomy" id="271156"/>
    <lineage>
        <taxon>Bacteria</taxon>
        <taxon>Pseudomonadati</taxon>
        <taxon>Bacteroidota</taxon>
        <taxon>Flavobacteriia</taxon>
        <taxon>Flavobacteriales</taxon>
        <taxon>Flavobacteriaceae</taxon>
        <taxon>Flavobacterium</taxon>
    </lineage>
</organism>
<proteinExistence type="predicted"/>
<name>A0A3L9ZX83_9FLAO</name>